<accession>A0ABQ4BU86</accession>
<name>A0ABQ4BU86_9ACTN</name>
<evidence type="ECO:0000259" key="10">
    <source>
        <dbReference type="SMART" id="SM00387"/>
    </source>
</evidence>
<dbReference type="PANTHER" id="PTHR24421">
    <property type="entry name" value="NITRATE/NITRITE SENSOR PROTEIN NARX-RELATED"/>
    <property type="match status" value="1"/>
</dbReference>
<evidence type="ECO:0000256" key="9">
    <source>
        <dbReference type="SAM" id="Phobius"/>
    </source>
</evidence>
<dbReference type="Pfam" id="PF02518">
    <property type="entry name" value="HATPase_c"/>
    <property type="match status" value="1"/>
</dbReference>
<dbReference type="Pfam" id="PF13796">
    <property type="entry name" value="Sensor"/>
    <property type="match status" value="1"/>
</dbReference>
<dbReference type="SMART" id="SM00387">
    <property type="entry name" value="HATPase_c"/>
    <property type="match status" value="1"/>
</dbReference>
<keyword evidence="4" id="KW-0808">Transferase</keyword>
<sequence>MRAVLVGPFEWRTWRQVLYAVAGVVLSAPALLVPVVLVVVVPAGLVGVGLPLVVGVLLLARRLPRWFGLLSRPLLGWELPPPPPLRGRTLLGLARLVLVDGRGWRAAVYAFVKVPLAFVSAYVAVVGTLFAVMLIFSPVWWAVGADDLSPVGVDRRGDTAYVSAIGVVSLFLFPWLLRGLVALDRALATLLLGPGPAAERIDELVTSRAALTADAAATLRRLERDLHDGTQARLVALGMTLARIEKRLGPDEHEALALVDAARGGVTDALDELREIVRGIHPPALDAGLPTALGTLAARSGLPVTVSVSLDRTPSADAATTVYFTAAELLSNAAKHAGARTVELSLSGADGWLRLVVTDDGRGGAAASSTGTGLRGLIARARALDGRLEVSSPDGGPTTVVLSLPGA</sequence>
<keyword evidence="7" id="KW-0067">ATP-binding</keyword>
<evidence type="ECO:0000256" key="8">
    <source>
        <dbReference type="ARBA" id="ARBA00023012"/>
    </source>
</evidence>
<keyword evidence="9" id="KW-0812">Transmembrane</keyword>
<keyword evidence="9" id="KW-1133">Transmembrane helix</keyword>
<dbReference type="CDD" id="cd16917">
    <property type="entry name" value="HATPase_UhpB-NarQ-NarX-like"/>
    <property type="match status" value="1"/>
</dbReference>
<evidence type="ECO:0000256" key="3">
    <source>
        <dbReference type="ARBA" id="ARBA00022553"/>
    </source>
</evidence>
<keyword evidence="3" id="KW-0597">Phosphoprotein</keyword>
<keyword evidence="12" id="KW-1185">Reference proteome</keyword>
<evidence type="ECO:0000256" key="1">
    <source>
        <dbReference type="ARBA" id="ARBA00000085"/>
    </source>
</evidence>
<evidence type="ECO:0000256" key="2">
    <source>
        <dbReference type="ARBA" id="ARBA00012438"/>
    </source>
</evidence>
<dbReference type="Pfam" id="PF07730">
    <property type="entry name" value="HisKA_3"/>
    <property type="match status" value="1"/>
</dbReference>
<evidence type="ECO:0000256" key="5">
    <source>
        <dbReference type="ARBA" id="ARBA00022741"/>
    </source>
</evidence>
<feature type="transmembrane region" description="Helical" evidence="9">
    <location>
        <begin position="43"/>
        <end position="60"/>
    </location>
</feature>
<feature type="domain" description="Histidine kinase/HSP90-like ATPase" evidence="10">
    <location>
        <begin position="317"/>
        <end position="407"/>
    </location>
</feature>
<dbReference type="InterPro" id="IPR025828">
    <property type="entry name" value="Put_sensor_dom"/>
</dbReference>
<keyword evidence="9" id="KW-0472">Membrane</keyword>
<protein>
    <recommendedName>
        <fullName evidence="2">histidine kinase</fullName>
        <ecNumber evidence="2">2.7.13.3</ecNumber>
    </recommendedName>
</protein>
<dbReference type="Gene3D" id="1.20.5.1930">
    <property type="match status" value="1"/>
</dbReference>
<evidence type="ECO:0000256" key="7">
    <source>
        <dbReference type="ARBA" id="ARBA00022840"/>
    </source>
</evidence>
<evidence type="ECO:0000256" key="6">
    <source>
        <dbReference type="ARBA" id="ARBA00022777"/>
    </source>
</evidence>
<feature type="transmembrane region" description="Helical" evidence="9">
    <location>
        <begin position="160"/>
        <end position="177"/>
    </location>
</feature>
<dbReference type="InterPro" id="IPR050482">
    <property type="entry name" value="Sensor_HK_TwoCompSys"/>
</dbReference>
<keyword evidence="5" id="KW-0547">Nucleotide-binding</keyword>
<comment type="catalytic activity">
    <reaction evidence="1">
        <text>ATP + protein L-histidine = ADP + protein N-phospho-L-histidine.</text>
        <dbReference type="EC" id="2.7.13.3"/>
    </reaction>
</comment>
<dbReference type="EC" id="2.7.13.3" evidence="2"/>
<dbReference type="EMBL" id="BONC01000001">
    <property type="protein sequence ID" value="GIF54099.1"/>
    <property type="molecule type" value="Genomic_DNA"/>
</dbReference>
<feature type="transmembrane region" description="Helical" evidence="9">
    <location>
        <begin position="114"/>
        <end position="140"/>
    </location>
</feature>
<evidence type="ECO:0000256" key="4">
    <source>
        <dbReference type="ARBA" id="ARBA00022679"/>
    </source>
</evidence>
<feature type="transmembrane region" description="Helical" evidence="9">
    <location>
        <begin position="17"/>
        <end position="37"/>
    </location>
</feature>
<evidence type="ECO:0000313" key="12">
    <source>
        <dbReference type="Proteomes" id="UP000624325"/>
    </source>
</evidence>
<comment type="caution">
    <text evidence="11">The sequence shown here is derived from an EMBL/GenBank/DDBJ whole genome shotgun (WGS) entry which is preliminary data.</text>
</comment>
<dbReference type="Gene3D" id="3.30.565.10">
    <property type="entry name" value="Histidine kinase-like ATPase, C-terminal domain"/>
    <property type="match status" value="1"/>
</dbReference>
<reference evidence="11 12" key="1">
    <citation type="submission" date="2021-01" db="EMBL/GenBank/DDBJ databases">
        <title>Whole genome shotgun sequence of Asanoa iriomotensis NBRC 100142.</title>
        <authorList>
            <person name="Komaki H."/>
            <person name="Tamura T."/>
        </authorList>
    </citation>
    <scope>NUCLEOTIDE SEQUENCE [LARGE SCALE GENOMIC DNA]</scope>
    <source>
        <strain evidence="11 12">NBRC 100142</strain>
    </source>
</reference>
<proteinExistence type="predicted"/>
<organism evidence="11 12">
    <name type="scientific">Asanoa iriomotensis</name>
    <dbReference type="NCBI Taxonomy" id="234613"/>
    <lineage>
        <taxon>Bacteria</taxon>
        <taxon>Bacillati</taxon>
        <taxon>Actinomycetota</taxon>
        <taxon>Actinomycetes</taxon>
        <taxon>Micromonosporales</taxon>
        <taxon>Micromonosporaceae</taxon>
        <taxon>Asanoa</taxon>
    </lineage>
</organism>
<dbReference type="InterPro" id="IPR011712">
    <property type="entry name" value="Sig_transdc_His_kin_sub3_dim/P"/>
</dbReference>
<dbReference type="Proteomes" id="UP000624325">
    <property type="component" value="Unassembled WGS sequence"/>
</dbReference>
<evidence type="ECO:0000313" key="11">
    <source>
        <dbReference type="EMBL" id="GIF54099.1"/>
    </source>
</evidence>
<dbReference type="RefSeq" id="WP_203699815.1">
    <property type="nucleotide sequence ID" value="NZ_BAAALU010000017.1"/>
</dbReference>
<keyword evidence="6" id="KW-0418">Kinase</keyword>
<dbReference type="PANTHER" id="PTHR24421:SF10">
    <property type="entry name" value="NITRATE_NITRITE SENSOR PROTEIN NARQ"/>
    <property type="match status" value="1"/>
</dbReference>
<dbReference type="InterPro" id="IPR036890">
    <property type="entry name" value="HATPase_C_sf"/>
</dbReference>
<dbReference type="SUPFAM" id="SSF55874">
    <property type="entry name" value="ATPase domain of HSP90 chaperone/DNA topoisomerase II/histidine kinase"/>
    <property type="match status" value="1"/>
</dbReference>
<keyword evidence="8" id="KW-0902">Two-component regulatory system</keyword>
<gene>
    <name evidence="11" type="ORF">Air01nite_01940</name>
</gene>
<dbReference type="InterPro" id="IPR003594">
    <property type="entry name" value="HATPase_dom"/>
</dbReference>